<proteinExistence type="predicted"/>
<keyword evidence="2" id="KW-1185">Reference proteome</keyword>
<dbReference type="InterPro" id="IPR009100">
    <property type="entry name" value="AcylCoA_DH/oxidase_NM_dom_sf"/>
</dbReference>
<dbReference type="AlphaFoldDB" id="A0A840IE14"/>
<sequence length="334" mass="32387">MTTIDDHRAATAATLAALRAEGAPALLAPSSLGGEGASVAEAAELVRATAERDGSAAFALGSHFAVMATLLALGAPGAAAAALRAAAARGALLGDGRELPPAAERVGLRGVPDAVAPPGGTPAGATAAVPAAGRERAPAGEAALPVLLEALQALFDGAVAAGLALGSVEASAELTRRRPRPRPLPGVSAATGDPFSQTLLGAGLSEAWGAAALVRAAAAELGELLGGGEGDAASPGAAATVGGRAAEDAGAFARASRLRPSAVAAARDRALAALEVALTTAQAQGDRVWQVVGTSGTANALGFDAAWRDARALADLHPRAARRRRLGAGALAAA</sequence>
<comment type="caution">
    <text evidence="1">The sequence shown here is derived from an EMBL/GenBank/DDBJ whole genome shotgun (WGS) entry which is preliminary data.</text>
</comment>
<dbReference type="GO" id="GO:0050660">
    <property type="term" value="F:flavin adenine dinucleotide binding"/>
    <property type="evidence" value="ECO:0007669"/>
    <property type="project" value="InterPro"/>
</dbReference>
<reference evidence="1 2" key="1">
    <citation type="submission" date="2020-08" db="EMBL/GenBank/DDBJ databases">
        <title>Genomic Encyclopedia of Archaeal and Bacterial Type Strains, Phase II (KMG-II): from individual species to whole genera.</title>
        <authorList>
            <person name="Goeker M."/>
        </authorList>
    </citation>
    <scope>NUCLEOTIDE SEQUENCE [LARGE SCALE GENOMIC DNA]</scope>
    <source>
        <strain evidence="1 2">DSM 23288</strain>
    </source>
</reference>
<dbReference type="Gene3D" id="1.10.540.10">
    <property type="entry name" value="Acyl-CoA dehydrogenase/oxidase, N-terminal domain"/>
    <property type="match status" value="1"/>
</dbReference>
<gene>
    <name evidence="1" type="ORF">BDZ31_001766</name>
</gene>
<dbReference type="RefSeq" id="WP_183341183.1">
    <property type="nucleotide sequence ID" value="NZ_JACHNU010000002.1"/>
</dbReference>
<dbReference type="InterPro" id="IPR037069">
    <property type="entry name" value="AcylCoA_DH/ox_N_sf"/>
</dbReference>
<dbReference type="SUPFAM" id="SSF56645">
    <property type="entry name" value="Acyl-CoA dehydrogenase NM domain-like"/>
    <property type="match status" value="1"/>
</dbReference>
<protein>
    <recommendedName>
        <fullName evidence="3">Acyl-CoA dehydrogenase</fullName>
    </recommendedName>
</protein>
<name>A0A840IE14_9ACTN</name>
<evidence type="ECO:0000313" key="2">
    <source>
        <dbReference type="Proteomes" id="UP000585272"/>
    </source>
</evidence>
<evidence type="ECO:0000313" key="1">
    <source>
        <dbReference type="EMBL" id="MBB4662180.1"/>
    </source>
</evidence>
<evidence type="ECO:0008006" key="3">
    <source>
        <dbReference type="Google" id="ProtNLM"/>
    </source>
</evidence>
<dbReference type="Proteomes" id="UP000585272">
    <property type="component" value="Unassembled WGS sequence"/>
</dbReference>
<organism evidence="1 2">
    <name type="scientific">Conexibacter arvalis</name>
    <dbReference type="NCBI Taxonomy" id="912552"/>
    <lineage>
        <taxon>Bacteria</taxon>
        <taxon>Bacillati</taxon>
        <taxon>Actinomycetota</taxon>
        <taxon>Thermoleophilia</taxon>
        <taxon>Solirubrobacterales</taxon>
        <taxon>Conexibacteraceae</taxon>
        <taxon>Conexibacter</taxon>
    </lineage>
</organism>
<dbReference type="GO" id="GO:0016627">
    <property type="term" value="F:oxidoreductase activity, acting on the CH-CH group of donors"/>
    <property type="evidence" value="ECO:0007669"/>
    <property type="project" value="InterPro"/>
</dbReference>
<dbReference type="Gene3D" id="1.20.140.10">
    <property type="entry name" value="Butyryl-CoA Dehydrogenase, subunit A, domain 3"/>
    <property type="match status" value="1"/>
</dbReference>
<dbReference type="EMBL" id="JACHNU010000002">
    <property type="protein sequence ID" value="MBB4662180.1"/>
    <property type="molecule type" value="Genomic_DNA"/>
</dbReference>
<accession>A0A840IE14</accession>